<comment type="caution">
    <text evidence="7">The sequence shown here is derived from an EMBL/GenBank/DDBJ whole genome shotgun (WGS) entry which is preliminary data.</text>
</comment>
<keyword evidence="8" id="KW-1185">Reference proteome</keyword>
<feature type="region of interest" description="Disordered" evidence="6">
    <location>
        <begin position="1"/>
        <end position="33"/>
    </location>
</feature>
<proteinExistence type="predicted"/>
<keyword evidence="2" id="KW-0963">Cytoplasm</keyword>
<gene>
    <name evidence="7" type="ORF">P7K49_001983</name>
</gene>
<evidence type="ECO:0000256" key="3">
    <source>
        <dbReference type="ARBA" id="ARBA00023212"/>
    </source>
</evidence>
<organism evidence="7 8">
    <name type="scientific">Saguinus oedipus</name>
    <name type="common">Cotton-top tamarin</name>
    <name type="synonym">Oedipomidas oedipus</name>
    <dbReference type="NCBI Taxonomy" id="9490"/>
    <lineage>
        <taxon>Eukaryota</taxon>
        <taxon>Metazoa</taxon>
        <taxon>Chordata</taxon>
        <taxon>Craniata</taxon>
        <taxon>Vertebrata</taxon>
        <taxon>Euteleostomi</taxon>
        <taxon>Mammalia</taxon>
        <taxon>Eutheria</taxon>
        <taxon>Euarchontoglires</taxon>
        <taxon>Primates</taxon>
        <taxon>Haplorrhini</taxon>
        <taxon>Platyrrhini</taxon>
        <taxon>Cebidae</taxon>
        <taxon>Callitrichinae</taxon>
        <taxon>Saguinus</taxon>
    </lineage>
</organism>
<evidence type="ECO:0000313" key="8">
    <source>
        <dbReference type="Proteomes" id="UP001266305"/>
    </source>
</evidence>
<dbReference type="InterPro" id="IPR026507">
    <property type="entry name" value="PIRC1/2"/>
</dbReference>
<dbReference type="EMBL" id="JASSZA010000001">
    <property type="protein sequence ID" value="KAK2120597.1"/>
    <property type="molecule type" value="Genomic_DNA"/>
</dbReference>
<comment type="subunit">
    <text evidence="5">Microtubule inner protein component of sperm flagellar doublet microtubules. Interacts with CFAP53, ODAD1 and ODAD3; the interactions link the outer dynein arms docking complex (ODA-DC) to the internal microtubule inner proteins (MIP) in cilium axoneme.</text>
</comment>
<dbReference type="Proteomes" id="UP001266305">
    <property type="component" value="Unassembled WGS sequence"/>
</dbReference>
<evidence type="ECO:0000256" key="1">
    <source>
        <dbReference type="ARBA" id="ARBA00004430"/>
    </source>
</evidence>
<reference evidence="7 8" key="1">
    <citation type="submission" date="2023-05" db="EMBL/GenBank/DDBJ databases">
        <title>B98-5 Cell Line De Novo Hybrid Assembly: An Optical Mapping Approach.</title>
        <authorList>
            <person name="Kananen K."/>
            <person name="Auerbach J.A."/>
            <person name="Kautto E."/>
            <person name="Blachly J.S."/>
        </authorList>
    </citation>
    <scope>NUCLEOTIDE SEQUENCE [LARGE SCALE GENOMIC DNA]</scope>
    <source>
        <strain evidence="7">B95-8</strain>
        <tissue evidence="7">Cell line</tissue>
    </source>
</reference>
<dbReference type="Pfam" id="PF14892">
    <property type="entry name" value="PIRC1_2"/>
    <property type="match status" value="1"/>
</dbReference>
<sequence length="131" mass="14646">MAEESPRSCGEPVEPKATAPPERTSDYYRVSADLPGRFNNPGWFRGYRPRKTPKVLATEVKRSEWSSGPALSSPTSELRKCSLEPHTRKWAWGSGEAGPRGDEKAQLWSQLRGFVSDESPLLSTLKLRCRA</sequence>
<evidence type="ECO:0000256" key="2">
    <source>
        <dbReference type="ARBA" id="ARBA00022490"/>
    </source>
</evidence>
<keyword evidence="3" id="KW-0206">Cytoskeleton</keyword>
<keyword evidence="4" id="KW-0966">Cell projection</keyword>
<comment type="subcellular location">
    <subcellularLocation>
        <location evidence="1">Cytoplasm</location>
        <location evidence="1">Cytoskeleton</location>
        <location evidence="1">Cilium axoneme</location>
    </subcellularLocation>
</comment>
<protein>
    <submittedName>
        <fullName evidence="7">Uncharacterized protein</fullName>
    </submittedName>
</protein>
<name>A0ABQ9WG07_SAGOE</name>
<evidence type="ECO:0000256" key="4">
    <source>
        <dbReference type="ARBA" id="ARBA00023273"/>
    </source>
</evidence>
<evidence type="ECO:0000256" key="6">
    <source>
        <dbReference type="SAM" id="MobiDB-lite"/>
    </source>
</evidence>
<accession>A0ABQ9WG07</accession>
<evidence type="ECO:0000256" key="5">
    <source>
        <dbReference type="ARBA" id="ARBA00046397"/>
    </source>
</evidence>
<evidence type="ECO:0000313" key="7">
    <source>
        <dbReference type="EMBL" id="KAK2120597.1"/>
    </source>
</evidence>